<dbReference type="PANTHER" id="PTHR35814">
    <property type="match status" value="1"/>
</dbReference>
<keyword evidence="1" id="KW-0472">Membrane</keyword>
<keyword evidence="1" id="KW-1133">Transmembrane helix</keyword>
<feature type="transmembrane region" description="Helical" evidence="1">
    <location>
        <begin position="12"/>
        <end position="31"/>
    </location>
</feature>
<evidence type="ECO:0000313" key="3">
    <source>
        <dbReference type="Proteomes" id="UP000276215"/>
    </source>
</evidence>
<accession>A0A3N4JER5</accession>
<protein>
    <submittedName>
        <fullName evidence="2">Uncharacterized protein</fullName>
    </submittedName>
</protein>
<dbReference type="AlphaFoldDB" id="A0A3N4JER5"/>
<feature type="transmembrane region" description="Helical" evidence="1">
    <location>
        <begin position="104"/>
        <end position="127"/>
    </location>
</feature>
<dbReference type="Proteomes" id="UP000276215">
    <property type="component" value="Unassembled WGS sequence"/>
</dbReference>
<dbReference type="EMBL" id="ML120431">
    <property type="protein sequence ID" value="RPA94930.1"/>
    <property type="molecule type" value="Genomic_DNA"/>
</dbReference>
<organism evidence="2 3">
    <name type="scientific">Choiromyces venosus 120613-1</name>
    <dbReference type="NCBI Taxonomy" id="1336337"/>
    <lineage>
        <taxon>Eukaryota</taxon>
        <taxon>Fungi</taxon>
        <taxon>Dikarya</taxon>
        <taxon>Ascomycota</taxon>
        <taxon>Pezizomycotina</taxon>
        <taxon>Pezizomycetes</taxon>
        <taxon>Pezizales</taxon>
        <taxon>Tuberaceae</taxon>
        <taxon>Choiromyces</taxon>
    </lineage>
</organism>
<keyword evidence="1" id="KW-0812">Transmembrane</keyword>
<sequence>MASHTSLMPASPLLTPATAFWTLPFGAYLLFLSTRVSVGKNELGAKHKTELGKTEMASGEDPQNPDPLSPAGRCLGNYLGDASVAMILALLAELNGGNRGLVNYALGALFLGKVAEMYVPFLLWIVWEGGRANDW</sequence>
<keyword evidence="3" id="KW-1185">Reference proteome</keyword>
<dbReference type="PANTHER" id="PTHR35814:SF1">
    <property type="entry name" value="GLUTATHIONE S-TRANSFERASE-RELATED"/>
    <property type="match status" value="1"/>
</dbReference>
<reference evidence="2 3" key="1">
    <citation type="journal article" date="2018" name="Nat. Ecol. Evol.">
        <title>Pezizomycetes genomes reveal the molecular basis of ectomycorrhizal truffle lifestyle.</title>
        <authorList>
            <person name="Murat C."/>
            <person name="Payen T."/>
            <person name="Noel B."/>
            <person name="Kuo A."/>
            <person name="Morin E."/>
            <person name="Chen J."/>
            <person name="Kohler A."/>
            <person name="Krizsan K."/>
            <person name="Balestrini R."/>
            <person name="Da Silva C."/>
            <person name="Montanini B."/>
            <person name="Hainaut M."/>
            <person name="Levati E."/>
            <person name="Barry K.W."/>
            <person name="Belfiori B."/>
            <person name="Cichocki N."/>
            <person name="Clum A."/>
            <person name="Dockter R.B."/>
            <person name="Fauchery L."/>
            <person name="Guy J."/>
            <person name="Iotti M."/>
            <person name="Le Tacon F."/>
            <person name="Lindquist E.A."/>
            <person name="Lipzen A."/>
            <person name="Malagnac F."/>
            <person name="Mello A."/>
            <person name="Molinier V."/>
            <person name="Miyauchi S."/>
            <person name="Poulain J."/>
            <person name="Riccioni C."/>
            <person name="Rubini A."/>
            <person name="Sitrit Y."/>
            <person name="Splivallo R."/>
            <person name="Traeger S."/>
            <person name="Wang M."/>
            <person name="Zifcakova L."/>
            <person name="Wipf D."/>
            <person name="Zambonelli A."/>
            <person name="Paolocci F."/>
            <person name="Nowrousian M."/>
            <person name="Ottonello S."/>
            <person name="Baldrian P."/>
            <person name="Spatafora J.W."/>
            <person name="Henrissat B."/>
            <person name="Nagy L.G."/>
            <person name="Aury J.M."/>
            <person name="Wincker P."/>
            <person name="Grigoriev I.V."/>
            <person name="Bonfante P."/>
            <person name="Martin F.M."/>
        </authorList>
    </citation>
    <scope>NUCLEOTIDE SEQUENCE [LARGE SCALE GENOMIC DNA]</scope>
    <source>
        <strain evidence="2 3">120613-1</strain>
    </source>
</reference>
<evidence type="ECO:0000256" key="1">
    <source>
        <dbReference type="SAM" id="Phobius"/>
    </source>
</evidence>
<evidence type="ECO:0000313" key="2">
    <source>
        <dbReference type="EMBL" id="RPA94930.1"/>
    </source>
</evidence>
<name>A0A3N4JER5_9PEZI</name>
<gene>
    <name evidence="2" type="ORF">L873DRAFT_1813473</name>
</gene>
<dbReference type="OrthoDB" id="19091at2759"/>
<dbReference type="STRING" id="1336337.A0A3N4JER5"/>
<proteinExistence type="predicted"/>